<evidence type="ECO:0000256" key="5">
    <source>
        <dbReference type="SAM" id="Phobius"/>
    </source>
</evidence>
<gene>
    <name evidence="7" type="ORF">MNBD_BACTEROID07-1316</name>
</gene>
<dbReference type="EMBL" id="UOET01000087">
    <property type="protein sequence ID" value="VAW27209.1"/>
    <property type="molecule type" value="Genomic_DNA"/>
</dbReference>
<feature type="transmembrane region" description="Helical" evidence="5">
    <location>
        <begin position="84"/>
        <end position="100"/>
    </location>
</feature>
<protein>
    <recommendedName>
        <fullName evidence="6">ABC transmembrane type-1 domain-containing protein</fullName>
    </recommendedName>
</protein>
<organism evidence="7">
    <name type="scientific">hydrothermal vent metagenome</name>
    <dbReference type="NCBI Taxonomy" id="652676"/>
    <lineage>
        <taxon>unclassified sequences</taxon>
        <taxon>metagenomes</taxon>
        <taxon>ecological metagenomes</taxon>
    </lineage>
</organism>
<evidence type="ECO:0000259" key="6">
    <source>
        <dbReference type="PROSITE" id="PS50929"/>
    </source>
</evidence>
<dbReference type="InterPro" id="IPR036640">
    <property type="entry name" value="ABC1_TM_sf"/>
</dbReference>
<keyword evidence="2 5" id="KW-0812">Transmembrane</keyword>
<dbReference type="CDD" id="cd18552">
    <property type="entry name" value="ABC_6TM_MsbA_like"/>
    <property type="match status" value="1"/>
</dbReference>
<dbReference type="InterPro" id="IPR039421">
    <property type="entry name" value="Type_1_exporter"/>
</dbReference>
<dbReference type="PROSITE" id="PS50929">
    <property type="entry name" value="ABC_TM1F"/>
    <property type="match status" value="1"/>
</dbReference>
<keyword evidence="3 5" id="KW-1133">Transmembrane helix</keyword>
<dbReference type="Gene3D" id="1.20.1560.10">
    <property type="entry name" value="ABC transporter type 1, transmembrane domain"/>
    <property type="match status" value="1"/>
</dbReference>
<dbReference type="GO" id="GO:0140359">
    <property type="term" value="F:ABC-type transporter activity"/>
    <property type="evidence" value="ECO:0007669"/>
    <property type="project" value="InterPro"/>
</dbReference>
<dbReference type="GO" id="GO:0034040">
    <property type="term" value="F:ATPase-coupled lipid transmembrane transporter activity"/>
    <property type="evidence" value="ECO:0007669"/>
    <property type="project" value="TreeGrafter"/>
</dbReference>
<dbReference type="GO" id="GO:0016020">
    <property type="term" value="C:membrane"/>
    <property type="evidence" value="ECO:0007669"/>
    <property type="project" value="UniProtKB-SubCell"/>
</dbReference>
<dbReference type="PANTHER" id="PTHR24221">
    <property type="entry name" value="ATP-BINDING CASSETTE SUB-FAMILY B"/>
    <property type="match status" value="1"/>
</dbReference>
<accession>A0A3B0URG2</accession>
<dbReference type="SUPFAM" id="SSF90123">
    <property type="entry name" value="ABC transporter transmembrane region"/>
    <property type="match status" value="1"/>
</dbReference>
<proteinExistence type="predicted"/>
<evidence type="ECO:0000256" key="3">
    <source>
        <dbReference type="ARBA" id="ARBA00022989"/>
    </source>
</evidence>
<feature type="non-terminal residue" evidence="7">
    <location>
        <position position="287"/>
    </location>
</feature>
<dbReference type="GO" id="GO:0005524">
    <property type="term" value="F:ATP binding"/>
    <property type="evidence" value="ECO:0007669"/>
    <property type="project" value="InterPro"/>
</dbReference>
<evidence type="ECO:0000313" key="7">
    <source>
        <dbReference type="EMBL" id="VAW27209.1"/>
    </source>
</evidence>
<evidence type="ECO:0000256" key="2">
    <source>
        <dbReference type="ARBA" id="ARBA00022692"/>
    </source>
</evidence>
<dbReference type="Pfam" id="PF00664">
    <property type="entry name" value="ABC_membrane"/>
    <property type="match status" value="1"/>
</dbReference>
<feature type="transmembrane region" description="Helical" evidence="5">
    <location>
        <begin position="22"/>
        <end position="47"/>
    </location>
</feature>
<feature type="domain" description="ABC transmembrane type-1" evidence="6">
    <location>
        <begin position="66"/>
        <end position="287"/>
    </location>
</feature>
<feature type="transmembrane region" description="Helical" evidence="5">
    <location>
        <begin position="176"/>
        <end position="205"/>
    </location>
</feature>
<dbReference type="PANTHER" id="PTHR24221:SF654">
    <property type="entry name" value="ATP-BINDING CASSETTE SUB-FAMILY B MEMBER 6"/>
    <property type="match status" value="1"/>
</dbReference>
<comment type="subcellular location">
    <subcellularLocation>
        <location evidence="1">Membrane</location>
        <topology evidence="1">Multi-pass membrane protein</topology>
    </subcellularLocation>
</comment>
<sequence>MKKLYRVLAYVFPYWGHLLANLFFNIITIVFSLFSLALLIPFLNLLFGMNKLVTAKPALFFSTHSALNYLNYYISQIIIHQGKLQALVFICIVILTSFFFKDIGRYFAMYFITSARSGAIRGVRNDLYAKLLILPLSYYTKNKKGDLITRITSDVQELEISILNYIEVLVRDPLTIVAYLAFMISLSLKLSIFVLVILPVTGIFIGTIGRNLRKNSVILQNLYGGLISIIEETLSGLRVVKGFNAIPYFNRRFVAMNKTYYHRQVSVNRRRDLSSPLSEFLSSLVIV</sequence>
<name>A0A3B0URG2_9ZZZZ</name>
<evidence type="ECO:0000256" key="4">
    <source>
        <dbReference type="ARBA" id="ARBA00023136"/>
    </source>
</evidence>
<dbReference type="AlphaFoldDB" id="A0A3B0URG2"/>
<dbReference type="InterPro" id="IPR011527">
    <property type="entry name" value="ABC1_TM_dom"/>
</dbReference>
<reference evidence="7" key="1">
    <citation type="submission" date="2018-06" db="EMBL/GenBank/DDBJ databases">
        <authorList>
            <person name="Zhirakovskaya E."/>
        </authorList>
    </citation>
    <scope>NUCLEOTIDE SEQUENCE</scope>
</reference>
<evidence type="ECO:0000256" key="1">
    <source>
        <dbReference type="ARBA" id="ARBA00004141"/>
    </source>
</evidence>
<keyword evidence="4 5" id="KW-0472">Membrane</keyword>